<sequence>MNVAETIQTPGADKEQQTTQDLAQILVQLSKPEVQQSLVALMDNLPRLTEAAGKLADLYTLLNTLANDPVFVNDVKGGFNEMVMPVVDGAKGIASAAIEAKDRAETETDKIGVFGLLKMMNDPQAQKMFRFLRAFLAVTNERENAR</sequence>
<dbReference type="AlphaFoldDB" id="A0A2W1M0N6"/>
<organism evidence="1 2">
    <name type="scientific">Paenibacillus sambharensis</name>
    <dbReference type="NCBI Taxonomy" id="1803190"/>
    <lineage>
        <taxon>Bacteria</taxon>
        <taxon>Bacillati</taxon>
        <taxon>Bacillota</taxon>
        <taxon>Bacilli</taxon>
        <taxon>Bacillales</taxon>
        <taxon>Paenibacillaceae</taxon>
        <taxon>Paenibacillus</taxon>
    </lineage>
</organism>
<dbReference type="PANTHER" id="PTHR39180:SF2">
    <property type="entry name" value="DUF1641 DOMAIN-CONTAINING PROTEIN"/>
    <property type="match status" value="1"/>
</dbReference>
<name>A0A2W1M0N6_9BACL</name>
<evidence type="ECO:0000313" key="2">
    <source>
        <dbReference type="Proteomes" id="UP000249522"/>
    </source>
</evidence>
<dbReference type="PANTHER" id="PTHR39180">
    <property type="match status" value="1"/>
</dbReference>
<dbReference type="Proteomes" id="UP000249522">
    <property type="component" value="Unassembled WGS sequence"/>
</dbReference>
<protein>
    <submittedName>
        <fullName evidence="1">DUF1641 domain-containing protein</fullName>
    </submittedName>
</protein>
<dbReference type="OrthoDB" id="2374761at2"/>
<dbReference type="RefSeq" id="WP_111145067.1">
    <property type="nucleotide sequence ID" value="NZ_QKRB01000012.1"/>
</dbReference>
<keyword evidence="2" id="KW-1185">Reference proteome</keyword>
<comment type="caution">
    <text evidence="1">The sequence shown here is derived from an EMBL/GenBank/DDBJ whole genome shotgun (WGS) entry which is preliminary data.</text>
</comment>
<evidence type="ECO:0000313" key="1">
    <source>
        <dbReference type="EMBL" id="PZD97491.1"/>
    </source>
</evidence>
<gene>
    <name evidence="1" type="ORF">DNH61_02120</name>
</gene>
<proteinExistence type="predicted"/>
<reference evidence="1 2" key="1">
    <citation type="submission" date="2018-06" db="EMBL/GenBank/DDBJ databases">
        <title>Paenibacillus imtechensis sp. nov.</title>
        <authorList>
            <person name="Pinnaka A.K."/>
            <person name="Singh H."/>
            <person name="Kaur M."/>
        </authorList>
    </citation>
    <scope>NUCLEOTIDE SEQUENCE [LARGE SCALE GENOMIC DNA]</scope>
    <source>
        <strain evidence="1 2">SMB1</strain>
    </source>
</reference>
<dbReference type="EMBL" id="QKRB01000012">
    <property type="protein sequence ID" value="PZD97491.1"/>
    <property type="molecule type" value="Genomic_DNA"/>
</dbReference>
<accession>A0A2W1M0N6</accession>